<name>A0A2J7R227_9NEOP</name>
<feature type="compositionally biased region" description="Low complexity" evidence="1">
    <location>
        <begin position="148"/>
        <end position="161"/>
    </location>
</feature>
<dbReference type="Proteomes" id="UP000235965">
    <property type="component" value="Unassembled WGS sequence"/>
</dbReference>
<evidence type="ECO:0000313" key="2">
    <source>
        <dbReference type="EMBL" id="PNF34872.1"/>
    </source>
</evidence>
<feature type="region of interest" description="Disordered" evidence="1">
    <location>
        <begin position="382"/>
        <end position="409"/>
    </location>
</feature>
<evidence type="ECO:0000256" key="1">
    <source>
        <dbReference type="SAM" id="MobiDB-lite"/>
    </source>
</evidence>
<protein>
    <submittedName>
        <fullName evidence="2">Uncharacterized protein</fullName>
    </submittedName>
</protein>
<reference evidence="2 3" key="1">
    <citation type="submission" date="2017-12" db="EMBL/GenBank/DDBJ databases">
        <title>Hemimetabolous genomes reveal molecular basis of termite eusociality.</title>
        <authorList>
            <person name="Harrison M.C."/>
            <person name="Jongepier E."/>
            <person name="Robertson H.M."/>
            <person name="Arning N."/>
            <person name="Bitard-Feildel T."/>
            <person name="Chao H."/>
            <person name="Childers C.P."/>
            <person name="Dinh H."/>
            <person name="Doddapaneni H."/>
            <person name="Dugan S."/>
            <person name="Gowin J."/>
            <person name="Greiner C."/>
            <person name="Han Y."/>
            <person name="Hu H."/>
            <person name="Hughes D.S.T."/>
            <person name="Huylmans A.-K."/>
            <person name="Kemena C."/>
            <person name="Kremer L.P.M."/>
            <person name="Lee S.L."/>
            <person name="Lopez-Ezquerra A."/>
            <person name="Mallet L."/>
            <person name="Monroy-Kuhn J.M."/>
            <person name="Moser A."/>
            <person name="Murali S.C."/>
            <person name="Muzny D.M."/>
            <person name="Otani S."/>
            <person name="Piulachs M.-D."/>
            <person name="Poelchau M."/>
            <person name="Qu J."/>
            <person name="Schaub F."/>
            <person name="Wada-Katsumata A."/>
            <person name="Worley K.C."/>
            <person name="Xie Q."/>
            <person name="Ylla G."/>
            <person name="Poulsen M."/>
            <person name="Gibbs R.A."/>
            <person name="Schal C."/>
            <person name="Richards S."/>
            <person name="Belles X."/>
            <person name="Korb J."/>
            <person name="Bornberg-Bauer E."/>
        </authorList>
    </citation>
    <scope>NUCLEOTIDE SEQUENCE [LARGE SCALE GENOMIC DNA]</scope>
    <source>
        <tissue evidence="2">Whole body</tissue>
    </source>
</reference>
<feature type="compositionally biased region" description="Polar residues" evidence="1">
    <location>
        <begin position="1"/>
        <end position="18"/>
    </location>
</feature>
<dbReference type="EMBL" id="NEVH01008201">
    <property type="protein sequence ID" value="PNF34872.1"/>
    <property type="molecule type" value="Genomic_DNA"/>
</dbReference>
<feature type="compositionally biased region" description="Basic and acidic residues" evidence="1">
    <location>
        <begin position="248"/>
        <end position="264"/>
    </location>
</feature>
<sequence length="491" mass="52608">MPVSPSTSVAGNSSNGSTVCVRHSSGGKGSFVTTLTRIHENIPVSDPGASGEHYTSAAFSDGAKEVSHVGGGSSSLPSTLPSSQPVAAAAADSGVQYPRSISTPSEGIGNQNPSHVHPMLQLVSKRARQFETGVLGEEEGPPNDRTSLYRSELSRLSSKRSVPNVAVRKREFESRSTSSGASGGARDGRRMNRDSRSLESADPPSSENQDERNEPVKLRARSNSAESWAAVAGSASRQEAVRNTLEWPRSRDDDHGDVANEPQRHKAVRQDSYLAAVRTPVTAERMARLLKRHGALPMDEHEEMDSLTPPVSPSTVPIPATPAERPNQLPIAHPLRPAEPQPVTSSPTCGVEDGDTNEAHDGIGKLVAALNDISPVPVSTIPSTVSSESSNVVTTASPDTSGVVRRQKNTTVSEEERLVRRVSYLKATWGDRMHVDSDLDLSDTESPRMQLRSSVIGTEPSTVETLRPECNKENLVREGWLHCKITLVDGK</sequence>
<dbReference type="AlphaFoldDB" id="A0A2J7R227"/>
<feature type="compositionally biased region" description="Polar residues" evidence="1">
    <location>
        <begin position="99"/>
        <end position="114"/>
    </location>
</feature>
<feature type="compositionally biased region" description="Low complexity" evidence="1">
    <location>
        <begin position="74"/>
        <end position="83"/>
    </location>
</feature>
<dbReference type="OrthoDB" id="6281275at2759"/>
<accession>A0A2J7R227</accession>
<gene>
    <name evidence="2" type="ORF">B7P43_G03117</name>
</gene>
<organism evidence="2 3">
    <name type="scientific">Cryptotermes secundus</name>
    <dbReference type="NCBI Taxonomy" id="105785"/>
    <lineage>
        <taxon>Eukaryota</taxon>
        <taxon>Metazoa</taxon>
        <taxon>Ecdysozoa</taxon>
        <taxon>Arthropoda</taxon>
        <taxon>Hexapoda</taxon>
        <taxon>Insecta</taxon>
        <taxon>Pterygota</taxon>
        <taxon>Neoptera</taxon>
        <taxon>Polyneoptera</taxon>
        <taxon>Dictyoptera</taxon>
        <taxon>Blattodea</taxon>
        <taxon>Blattoidea</taxon>
        <taxon>Termitoidae</taxon>
        <taxon>Kalotermitidae</taxon>
        <taxon>Cryptotermitinae</taxon>
        <taxon>Cryptotermes</taxon>
    </lineage>
</organism>
<feature type="region of interest" description="Disordered" evidence="1">
    <location>
        <begin position="1"/>
        <end position="26"/>
    </location>
</feature>
<feature type="compositionally biased region" description="Basic and acidic residues" evidence="1">
    <location>
        <begin position="186"/>
        <end position="199"/>
    </location>
</feature>
<feature type="compositionally biased region" description="Low complexity" evidence="1">
    <location>
        <begin position="382"/>
        <end position="397"/>
    </location>
</feature>
<feature type="region of interest" description="Disordered" evidence="1">
    <location>
        <begin position="133"/>
        <end position="270"/>
    </location>
</feature>
<comment type="caution">
    <text evidence="2">The sequence shown here is derived from an EMBL/GenBank/DDBJ whole genome shotgun (WGS) entry which is preliminary data.</text>
</comment>
<feature type="non-terminal residue" evidence="2">
    <location>
        <position position="491"/>
    </location>
</feature>
<evidence type="ECO:0000313" key="3">
    <source>
        <dbReference type="Proteomes" id="UP000235965"/>
    </source>
</evidence>
<proteinExistence type="predicted"/>
<feature type="region of interest" description="Disordered" evidence="1">
    <location>
        <begin position="64"/>
        <end position="115"/>
    </location>
</feature>
<keyword evidence="3" id="KW-1185">Reference proteome</keyword>